<dbReference type="Pfam" id="PF00873">
    <property type="entry name" value="ACR_tran"/>
    <property type="match status" value="1"/>
</dbReference>
<dbReference type="AlphaFoldDB" id="T1A6B1"/>
<reference evidence="2" key="2">
    <citation type="journal article" date="2014" name="ISME J.">
        <title>Microbial stratification in low pH oxic and suboxic macroscopic growths along an acid mine drainage.</title>
        <authorList>
            <person name="Mendez-Garcia C."/>
            <person name="Mesa V."/>
            <person name="Sprenger R.R."/>
            <person name="Richter M."/>
            <person name="Diez M.S."/>
            <person name="Solano J."/>
            <person name="Bargiela R."/>
            <person name="Golyshina O.V."/>
            <person name="Manteca A."/>
            <person name="Ramos J.L."/>
            <person name="Gallego J.R."/>
            <person name="Llorente I."/>
            <person name="Martins Dos Santos V.A."/>
            <person name="Jensen O.N."/>
            <person name="Pelaez A.I."/>
            <person name="Sanchez J."/>
            <person name="Ferrer M."/>
        </authorList>
    </citation>
    <scope>NUCLEOTIDE SEQUENCE</scope>
</reference>
<dbReference type="InterPro" id="IPR027463">
    <property type="entry name" value="AcrB_DN_DC_subdom"/>
</dbReference>
<keyword evidence="1" id="KW-1133">Transmembrane helix</keyword>
<feature type="non-terminal residue" evidence="2">
    <location>
        <position position="1"/>
    </location>
</feature>
<evidence type="ECO:0000313" key="2">
    <source>
        <dbReference type="EMBL" id="EQD36424.1"/>
    </source>
</evidence>
<name>T1A6B1_9ZZZZ</name>
<dbReference type="Gene3D" id="1.20.1640.10">
    <property type="entry name" value="Multidrug efflux transporter AcrB transmembrane domain"/>
    <property type="match status" value="1"/>
</dbReference>
<feature type="non-terminal residue" evidence="2">
    <location>
        <position position="174"/>
    </location>
</feature>
<dbReference type="EMBL" id="AUZX01013177">
    <property type="protein sequence ID" value="EQD36424.1"/>
    <property type="molecule type" value="Genomic_DNA"/>
</dbReference>
<gene>
    <name evidence="2" type="ORF">B1A_17893</name>
</gene>
<accession>T1A6B1</accession>
<dbReference type="Gene3D" id="3.30.70.1320">
    <property type="entry name" value="Multidrug efflux transporter AcrB pore domain like"/>
    <property type="match status" value="1"/>
</dbReference>
<dbReference type="InterPro" id="IPR001036">
    <property type="entry name" value="Acrflvin-R"/>
</dbReference>
<dbReference type="GO" id="GO:0005886">
    <property type="term" value="C:plasma membrane"/>
    <property type="evidence" value="ECO:0007669"/>
    <property type="project" value="TreeGrafter"/>
</dbReference>
<dbReference type="PRINTS" id="PR00702">
    <property type="entry name" value="ACRIFLAVINRP"/>
</dbReference>
<evidence type="ECO:0000256" key="1">
    <source>
        <dbReference type="SAM" id="Phobius"/>
    </source>
</evidence>
<protein>
    <submittedName>
        <fullName evidence="2">Acriflavin resistance protein</fullName>
    </submittedName>
</protein>
<dbReference type="Gene3D" id="3.30.2090.10">
    <property type="entry name" value="Multidrug efflux transporter AcrB TolC docking domain, DN and DC subdomains"/>
    <property type="match status" value="1"/>
</dbReference>
<comment type="caution">
    <text evidence="2">The sequence shown here is derived from an EMBL/GenBank/DDBJ whole genome shotgun (WGS) entry which is preliminary data.</text>
</comment>
<keyword evidence="1" id="KW-0472">Membrane</keyword>
<proteinExistence type="predicted"/>
<reference evidence="2" key="1">
    <citation type="submission" date="2013-08" db="EMBL/GenBank/DDBJ databases">
        <authorList>
            <person name="Mendez C."/>
            <person name="Richter M."/>
            <person name="Ferrer M."/>
            <person name="Sanchez J."/>
        </authorList>
    </citation>
    <scope>NUCLEOTIDE SEQUENCE</scope>
</reference>
<organism evidence="2">
    <name type="scientific">mine drainage metagenome</name>
    <dbReference type="NCBI Taxonomy" id="410659"/>
    <lineage>
        <taxon>unclassified sequences</taxon>
        <taxon>metagenomes</taxon>
        <taxon>ecological metagenomes</taxon>
    </lineage>
</organism>
<dbReference type="PANTHER" id="PTHR32063">
    <property type="match status" value="1"/>
</dbReference>
<dbReference type="GO" id="GO:0042910">
    <property type="term" value="F:xenobiotic transmembrane transporter activity"/>
    <property type="evidence" value="ECO:0007669"/>
    <property type="project" value="TreeGrafter"/>
</dbReference>
<dbReference type="SUPFAM" id="SSF82693">
    <property type="entry name" value="Multidrug efflux transporter AcrB pore domain, PN1, PN2, PC1 and PC2 subdomains"/>
    <property type="match status" value="1"/>
</dbReference>
<keyword evidence="1" id="KW-0812">Transmembrane</keyword>
<dbReference type="PANTHER" id="PTHR32063:SF14">
    <property type="entry name" value="BLL4319 PROTEIN"/>
    <property type="match status" value="1"/>
</dbReference>
<feature type="transmembrane region" description="Helical" evidence="1">
    <location>
        <begin position="134"/>
        <end position="153"/>
    </location>
</feature>
<sequence>PAQLATALASNNYISAVGRTRSAEIARPIRADTILHNARQFRNLVVAHSGNTLVRLGDVAKVALGGQNYNQAVYYDGKPAVFIGVFATPNANSLSVAKGVHKAFAQLRRSLPPGIQAAIPYDGSVYIQKSIHEVMMTIAITLAVVVIVIFLFLGSLRSLLIPAVAIPLAIIGGG</sequence>